<dbReference type="GO" id="GO:0006412">
    <property type="term" value="P:translation"/>
    <property type="evidence" value="ECO:0007669"/>
    <property type="project" value="InterPro"/>
</dbReference>
<dbReference type="InterPro" id="IPR001380">
    <property type="entry name" value="Ribosomal_eL13"/>
</dbReference>
<evidence type="ECO:0000256" key="5">
    <source>
        <dbReference type="SAM" id="MobiDB-lite"/>
    </source>
</evidence>
<organism evidence="6">
    <name type="scientific">Phaffia rhodozyma</name>
    <name type="common">Yeast</name>
    <name type="synonym">Xanthophyllomyces dendrorhous</name>
    <dbReference type="NCBI Taxonomy" id="264483"/>
    <lineage>
        <taxon>Eukaryota</taxon>
        <taxon>Fungi</taxon>
        <taxon>Dikarya</taxon>
        <taxon>Basidiomycota</taxon>
        <taxon>Agaricomycotina</taxon>
        <taxon>Tremellomycetes</taxon>
        <taxon>Cystofilobasidiales</taxon>
        <taxon>Mrakiaceae</taxon>
        <taxon>Phaffia</taxon>
    </lineage>
</organism>
<dbReference type="PANTHER" id="PTHR11722:SF0">
    <property type="entry name" value="LARGE RIBOSOMAL SUBUNIT PROTEIN EL13"/>
    <property type="match status" value="1"/>
</dbReference>
<evidence type="ECO:0000313" key="6">
    <source>
        <dbReference type="EMBL" id="CED84022.1"/>
    </source>
</evidence>
<comment type="similarity">
    <text evidence="1 4">Belongs to the eukaryotic ribosomal protein eL13 family.</text>
</comment>
<dbReference type="InterPro" id="IPR018256">
    <property type="entry name" value="Ribosomal_eL13_CS"/>
</dbReference>
<dbReference type="GO" id="GO:0022625">
    <property type="term" value="C:cytosolic large ribosomal subunit"/>
    <property type="evidence" value="ECO:0007669"/>
    <property type="project" value="TreeGrafter"/>
</dbReference>
<name>A0A0F7SPD5_PHARH</name>
<dbReference type="Gene3D" id="1.20.5.110">
    <property type="match status" value="1"/>
</dbReference>
<dbReference type="HAMAP" id="MF_00499">
    <property type="entry name" value="Ribosomal_eL13"/>
    <property type="match status" value="1"/>
</dbReference>
<evidence type="ECO:0000256" key="3">
    <source>
        <dbReference type="ARBA" id="ARBA00023274"/>
    </source>
</evidence>
<dbReference type="GO" id="GO:0003735">
    <property type="term" value="F:structural constituent of ribosome"/>
    <property type="evidence" value="ECO:0007669"/>
    <property type="project" value="InterPro"/>
</dbReference>
<keyword evidence="3 4" id="KW-0687">Ribonucleoprotein</keyword>
<feature type="region of interest" description="Disordered" evidence="5">
    <location>
        <begin position="148"/>
        <end position="174"/>
    </location>
</feature>
<accession>A0A0F7SPD5</accession>
<proteinExistence type="inferred from homology"/>
<evidence type="ECO:0000256" key="1">
    <source>
        <dbReference type="ARBA" id="ARBA00005640"/>
    </source>
</evidence>
<protein>
    <recommendedName>
        <fullName evidence="4">60S ribosomal protein L13</fullName>
    </recommendedName>
</protein>
<sequence>MHLYIETVAMSRFVASQEMGFGKNNVLHANHFRKDWQSRVKTWFDQPGRKTRRRQARSTKATALGARPVKSLRPAVRCPTVRYNTKVREGKGFTLQELKLAGVGKKEARGLGISVDHRRRGGAVVGQEANVERLKAYRARLIVFPRKAGKPKSGDSAEADLSAETTRAPIPLPTLYEAEKPRAITAEEKEFNAFRALRDARATGRNAGKVKARAEKKAAEEAAAKK</sequence>
<dbReference type="AlphaFoldDB" id="A0A0F7SPD5"/>
<dbReference type="PANTHER" id="PTHR11722">
    <property type="entry name" value="60S RIBOSOMAL PROTEIN L13"/>
    <property type="match status" value="1"/>
</dbReference>
<reference evidence="6" key="1">
    <citation type="submission" date="2014-08" db="EMBL/GenBank/DDBJ databases">
        <authorList>
            <person name="Sharma Rahul"/>
            <person name="Thines Marco"/>
        </authorList>
    </citation>
    <scope>NUCLEOTIDE SEQUENCE</scope>
</reference>
<dbReference type="EMBL" id="LN483157">
    <property type="protein sequence ID" value="CED84022.1"/>
    <property type="molecule type" value="Genomic_DNA"/>
</dbReference>
<dbReference type="Pfam" id="PF01294">
    <property type="entry name" value="Ribosomal_L13e"/>
    <property type="match status" value="1"/>
</dbReference>
<evidence type="ECO:0000256" key="4">
    <source>
        <dbReference type="RuleBase" id="RU000572"/>
    </source>
</evidence>
<evidence type="ECO:0000256" key="2">
    <source>
        <dbReference type="ARBA" id="ARBA00022980"/>
    </source>
</evidence>
<keyword evidence="2 4" id="KW-0689">Ribosomal protein</keyword>
<dbReference type="PROSITE" id="PS01104">
    <property type="entry name" value="RIBOSOMAL_L13E"/>
    <property type="match status" value="1"/>
</dbReference>
<dbReference type="FunFam" id="1.20.5.110:FF:000003">
    <property type="entry name" value="60S ribosomal protein L13"/>
    <property type="match status" value="1"/>
</dbReference>
<feature type="compositionally biased region" description="Basic and acidic residues" evidence="5">
    <location>
        <begin position="212"/>
        <end position="226"/>
    </location>
</feature>
<feature type="region of interest" description="Disordered" evidence="5">
    <location>
        <begin position="202"/>
        <end position="226"/>
    </location>
</feature>
<dbReference type="GO" id="GO:0003723">
    <property type="term" value="F:RNA binding"/>
    <property type="evidence" value="ECO:0007669"/>
    <property type="project" value="TreeGrafter"/>
</dbReference>